<comment type="caution">
    <text evidence="1">The sequence shown here is derived from an EMBL/GenBank/DDBJ whole genome shotgun (WGS) entry which is preliminary data.</text>
</comment>
<name>A0ABS2L0X1_9MICO</name>
<evidence type="ECO:0000313" key="1">
    <source>
        <dbReference type="EMBL" id="MBM7470725.1"/>
    </source>
</evidence>
<keyword evidence="2" id="KW-1185">Reference proteome</keyword>
<reference evidence="1 2" key="1">
    <citation type="submission" date="2021-01" db="EMBL/GenBank/DDBJ databases">
        <title>Sequencing the genomes of 1000 actinobacteria strains.</title>
        <authorList>
            <person name="Klenk H.-P."/>
        </authorList>
    </citation>
    <scope>NUCLEOTIDE SEQUENCE [LARGE SCALE GENOMIC DNA]</scope>
    <source>
        <strain evidence="1 2">DSM 13057</strain>
    </source>
</reference>
<proteinExistence type="predicted"/>
<gene>
    <name evidence="1" type="ORF">JOE66_000359</name>
</gene>
<dbReference type="EMBL" id="JAFBBU010000001">
    <property type="protein sequence ID" value="MBM7470725.1"/>
    <property type="molecule type" value="Genomic_DNA"/>
</dbReference>
<sequence>MTVRTTMMDEPLGERFIQLILSENDLVKLEFDSIVHAA</sequence>
<dbReference type="Proteomes" id="UP000776164">
    <property type="component" value="Unassembled WGS sequence"/>
</dbReference>
<accession>A0ABS2L0X1</accession>
<protein>
    <submittedName>
        <fullName evidence="1">Uncharacterized protein</fullName>
    </submittedName>
</protein>
<evidence type="ECO:0000313" key="2">
    <source>
        <dbReference type="Proteomes" id="UP000776164"/>
    </source>
</evidence>
<organism evidence="1 2">
    <name type="scientific">Subtercola frigoramans</name>
    <dbReference type="NCBI Taxonomy" id="120298"/>
    <lineage>
        <taxon>Bacteria</taxon>
        <taxon>Bacillati</taxon>
        <taxon>Actinomycetota</taxon>
        <taxon>Actinomycetes</taxon>
        <taxon>Micrococcales</taxon>
        <taxon>Microbacteriaceae</taxon>
        <taxon>Subtercola</taxon>
    </lineage>
</organism>